<accession>A0A1F5EHM2</accession>
<organism evidence="2 3">
    <name type="scientific">Candidatus Campbellbacteria bacterium RIFOXYC2_FULL_35_25</name>
    <dbReference type="NCBI Taxonomy" id="1797582"/>
    <lineage>
        <taxon>Bacteria</taxon>
        <taxon>Candidatus Campbelliibacteriota</taxon>
    </lineage>
</organism>
<reference evidence="2 3" key="1">
    <citation type="journal article" date="2016" name="Nat. Commun.">
        <title>Thousands of microbial genomes shed light on interconnected biogeochemical processes in an aquifer system.</title>
        <authorList>
            <person name="Anantharaman K."/>
            <person name="Brown C.T."/>
            <person name="Hug L.A."/>
            <person name="Sharon I."/>
            <person name="Castelle C.J."/>
            <person name="Probst A.J."/>
            <person name="Thomas B.C."/>
            <person name="Singh A."/>
            <person name="Wilkins M.J."/>
            <person name="Karaoz U."/>
            <person name="Brodie E.L."/>
            <person name="Williams K.H."/>
            <person name="Hubbard S.S."/>
            <person name="Banfield J.F."/>
        </authorList>
    </citation>
    <scope>NUCLEOTIDE SEQUENCE [LARGE SCALE GENOMIC DNA]</scope>
</reference>
<keyword evidence="1" id="KW-0472">Membrane</keyword>
<gene>
    <name evidence="2" type="ORF">A2442_00215</name>
</gene>
<feature type="transmembrane region" description="Helical" evidence="1">
    <location>
        <begin position="134"/>
        <end position="152"/>
    </location>
</feature>
<evidence type="ECO:0000313" key="3">
    <source>
        <dbReference type="Proteomes" id="UP000179003"/>
    </source>
</evidence>
<dbReference type="Proteomes" id="UP000179003">
    <property type="component" value="Unassembled WGS sequence"/>
</dbReference>
<feature type="transmembrane region" description="Helical" evidence="1">
    <location>
        <begin position="167"/>
        <end position="189"/>
    </location>
</feature>
<evidence type="ECO:0000313" key="2">
    <source>
        <dbReference type="EMBL" id="OGD66696.1"/>
    </source>
</evidence>
<dbReference type="AlphaFoldDB" id="A0A1F5EHM2"/>
<evidence type="ECO:0008006" key="4">
    <source>
        <dbReference type="Google" id="ProtNLM"/>
    </source>
</evidence>
<protein>
    <recommendedName>
        <fullName evidence="4">DedA family protein</fullName>
    </recommendedName>
</protein>
<name>A0A1F5EHM2_9BACT</name>
<feature type="transmembrane region" description="Helical" evidence="1">
    <location>
        <begin position="7"/>
        <end position="25"/>
    </location>
</feature>
<comment type="caution">
    <text evidence="2">The sequence shown here is derived from an EMBL/GenBank/DDBJ whole genome shotgun (WGS) entry which is preliminary data.</text>
</comment>
<evidence type="ECO:0000256" key="1">
    <source>
        <dbReference type="SAM" id="Phobius"/>
    </source>
</evidence>
<sequence length="199" mass="22701">MPVITKILLFFGNNIPAVSFIGAIVGGEETLVLLSILAAKGFLSIGDVFVFFYLGIMVSDILWYYAGKSRIFSWLIKIRFISKAYGHWGKLLNKATKENDFQALLITKFLYGFRLPTIMYLSRERLSLKSFLKYSLITDFVWTGTILSIGWLAGKGIGAATYFSNNIIFYVFLIGLVLTFFTILMRIISNKVKRWLEKK</sequence>
<dbReference type="EMBL" id="MFAE01000015">
    <property type="protein sequence ID" value="OGD66696.1"/>
    <property type="molecule type" value="Genomic_DNA"/>
</dbReference>
<keyword evidence="1" id="KW-0812">Transmembrane</keyword>
<dbReference type="STRING" id="1797582.A2442_00215"/>
<keyword evidence="1" id="KW-1133">Transmembrane helix</keyword>
<proteinExistence type="predicted"/>